<reference evidence="4 5" key="1">
    <citation type="journal article" date="2015" name="Genome Announc.">
        <title>Complete genome sequences for 35 biothreat assay-relevant bacillus species.</title>
        <authorList>
            <person name="Johnson S.L."/>
            <person name="Daligault H.E."/>
            <person name="Davenport K.W."/>
            <person name="Jaissle J."/>
            <person name="Frey K.G."/>
            <person name="Ladner J.T."/>
            <person name="Broomall S.M."/>
            <person name="Bishop-Lilly K.A."/>
            <person name="Bruce D.C."/>
            <person name="Gibbons H.S."/>
            <person name="Coyne S.R."/>
            <person name="Lo C.C."/>
            <person name="Meincke L."/>
            <person name="Munk A.C."/>
            <person name="Koroleva G.I."/>
            <person name="Rosenzweig C.N."/>
            <person name="Palacios G.F."/>
            <person name="Redden C.L."/>
            <person name="Minogue T.D."/>
            <person name="Chain P.S."/>
        </authorList>
    </citation>
    <scope>NUCLEOTIDE SEQUENCE [LARGE SCALE GENOMIC DNA]</scope>
    <source>
        <strain evidence="5">ATCC 14581 / DSM 32 / JCM 2506 / NBRC 15308 / NCIMB 9376 / NCTC 10342 / NRRL B-14308 / VKM B-512</strain>
    </source>
</reference>
<feature type="compositionally biased region" description="Basic and acidic residues" evidence="3">
    <location>
        <begin position="1"/>
        <end position="11"/>
    </location>
</feature>
<accession>A0A0B6AQT5</accession>
<dbReference type="AlphaFoldDB" id="A0A0B6AQT5"/>
<evidence type="ECO:0000313" key="5">
    <source>
        <dbReference type="Proteomes" id="UP000031829"/>
    </source>
</evidence>
<feature type="compositionally biased region" description="Basic residues" evidence="3">
    <location>
        <begin position="28"/>
        <end position="46"/>
    </location>
</feature>
<feature type="region of interest" description="Disordered" evidence="3">
    <location>
        <begin position="1"/>
        <end position="46"/>
    </location>
</feature>
<evidence type="ECO:0000256" key="3">
    <source>
        <dbReference type="SAM" id="MobiDB-lite"/>
    </source>
</evidence>
<dbReference type="GeneID" id="93642979"/>
<comment type="similarity">
    <text evidence="2">Belongs to the SspP family.</text>
</comment>
<organism evidence="4 5">
    <name type="scientific">Priestia megaterium (strain ATCC 14581 / DSM 32 / CCUG 1817 / JCM 2506 / NBRC 15308 / NCIMB 9376 / NCTC 10342 / NRRL B-14308 / VKM B-512 / Ford 19)</name>
    <name type="common">Bacillus megaterium</name>
    <dbReference type="NCBI Taxonomy" id="1348623"/>
    <lineage>
        <taxon>Bacteria</taxon>
        <taxon>Bacillati</taxon>
        <taxon>Bacillota</taxon>
        <taxon>Bacilli</taxon>
        <taxon>Bacillales</taxon>
        <taxon>Bacillaceae</taxon>
        <taxon>Priestia</taxon>
    </lineage>
</organism>
<evidence type="ECO:0000256" key="2">
    <source>
        <dbReference type="HAMAP-Rule" id="MF_00666"/>
    </source>
</evidence>
<sequence length="46" mass="5207">MNKNSSKDIRRNAPKSNSGQPEPLSGSHKVKNRKHSRQKHNSGHDM</sequence>
<protein>
    <recommendedName>
        <fullName evidence="2">Small, acid-soluble spore protein P</fullName>
        <shortName evidence="2">SASP P</shortName>
    </recommendedName>
</protein>
<dbReference type="RefSeq" id="WP_013057256.1">
    <property type="nucleotide sequence ID" value="NZ_BCVB01000015.1"/>
</dbReference>
<dbReference type="KEGG" id="bmeg:BG04_5010"/>
<dbReference type="GO" id="GO:0030435">
    <property type="term" value="P:sporulation resulting in formation of a cellular spore"/>
    <property type="evidence" value="ECO:0007669"/>
    <property type="project" value="UniProtKB-KW"/>
</dbReference>
<comment type="subcellular location">
    <subcellularLocation>
        <location evidence="2">Spore core</location>
    </subcellularLocation>
</comment>
<gene>
    <name evidence="2" type="primary">sspP</name>
    <name evidence="4" type="ORF">BG04_5010</name>
</gene>
<dbReference type="HAMAP" id="MF_00666">
    <property type="entry name" value="SspP"/>
    <property type="match status" value="1"/>
</dbReference>
<dbReference type="Pfam" id="PF08179">
    <property type="entry name" value="SspP"/>
    <property type="match status" value="1"/>
</dbReference>
<evidence type="ECO:0000313" key="4">
    <source>
        <dbReference type="EMBL" id="AJI22993.1"/>
    </source>
</evidence>
<dbReference type="Proteomes" id="UP000031829">
    <property type="component" value="Chromosome"/>
</dbReference>
<dbReference type="GO" id="GO:0030436">
    <property type="term" value="P:asexual sporulation"/>
    <property type="evidence" value="ECO:0007669"/>
    <property type="project" value="UniProtKB-UniRule"/>
</dbReference>
<proteinExistence type="evidence at transcript level"/>
<dbReference type="InterPro" id="IPR012614">
    <property type="entry name" value="SASP_SspP"/>
</dbReference>
<comment type="induction">
    <text evidence="2">Expressed only in the forespore compartment of sporulating cells.</text>
</comment>
<name>A0A0B6AQT5_PRIM2</name>
<keyword evidence="1 2" id="KW-0749">Sporulation</keyword>
<evidence type="ECO:0000256" key="1">
    <source>
        <dbReference type="ARBA" id="ARBA00022969"/>
    </source>
</evidence>
<dbReference type="HOGENOM" id="CLU_210130_1_0_9"/>
<dbReference type="NCBIfam" id="NF006905">
    <property type="entry name" value="PRK09399.1"/>
    <property type="match status" value="1"/>
</dbReference>
<dbReference type="EMBL" id="CP009920">
    <property type="protein sequence ID" value="AJI22993.1"/>
    <property type="molecule type" value="Genomic_DNA"/>
</dbReference>